<dbReference type="EMBL" id="BRPK01000012">
    <property type="protein sequence ID" value="GLB42860.1"/>
    <property type="molecule type" value="Genomic_DNA"/>
</dbReference>
<reference evidence="1" key="1">
    <citation type="submission" date="2022-07" db="EMBL/GenBank/DDBJ databases">
        <title>The genome of Lyophyllum shimeji provides insight into the initial evolution of ectomycorrhizal fungal genome.</title>
        <authorList>
            <person name="Kobayashi Y."/>
            <person name="Shibata T."/>
            <person name="Hirakawa H."/>
            <person name="Shigenobu S."/>
            <person name="Nishiyama T."/>
            <person name="Yamada A."/>
            <person name="Hasebe M."/>
            <person name="Kawaguchi M."/>
        </authorList>
    </citation>
    <scope>NUCLEOTIDE SEQUENCE</scope>
    <source>
        <strain evidence="1">AT787</strain>
    </source>
</reference>
<dbReference type="Proteomes" id="UP001063166">
    <property type="component" value="Unassembled WGS sequence"/>
</dbReference>
<protein>
    <submittedName>
        <fullName evidence="1">Uncharacterized protein</fullName>
    </submittedName>
</protein>
<gene>
    <name evidence="1" type="ORF">LshimejAT787_1203090</name>
</gene>
<evidence type="ECO:0000313" key="1">
    <source>
        <dbReference type="EMBL" id="GLB42860.1"/>
    </source>
</evidence>
<accession>A0A9P3PVM6</accession>
<dbReference type="AlphaFoldDB" id="A0A9P3PVM6"/>
<evidence type="ECO:0000313" key="2">
    <source>
        <dbReference type="Proteomes" id="UP001063166"/>
    </source>
</evidence>
<keyword evidence="2" id="KW-1185">Reference proteome</keyword>
<comment type="caution">
    <text evidence="1">The sequence shown here is derived from an EMBL/GenBank/DDBJ whole genome shotgun (WGS) entry which is preliminary data.</text>
</comment>
<proteinExistence type="predicted"/>
<organism evidence="1 2">
    <name type="scientific">Lyophyllum shimeji</name>
    <name type="common">Hon-shimeji</name>
    <name type="synonym">Tricholoma shimeji</name>
    <dbReference type="NCBI Taxonomy" id="47721"/>
    <lineage>
        <taxon>Eukaryota</taxon>
        <taxon>Fungi</taxon>
        <taxon>Dikarya</taxon>
        <taxon>Basidiomycota</taxon>
        <taxon>Agaricomycotina</taxon>
        <taxon>Agaricomycetes</taxon>
        <taxon>Agaricomycetidae</taxon>
        <taxon>Agaricales</taxon>
        <taxon>Tricholomatineae</taxon>
        <taxon>Lyophyllaceae</taxon>
        <taxon>Lyophyllum</taxon>
    </lineage>
</organism>
<sequence>MRLDWVPQGRLRLSLADVALAPSVARAPPISRRCLRSFPPFAARPRVAAPTPRRRNPLRDLLLPELEELDLLNLVRDLLKLSCDLLRLKLLLLLLLDDELELLLLDEELELLLLDEELELL</sequence>
<name>A0A9P3PVM6_LYOSH</name>